<proteinExistence type="predicted"/>
<evidence type="ECO:0000313" key="4">
    <source>
        <dbReference type="Proteomes" id="UP000281553"/>
    </source>
</evidence>
<dbReference type="SMART" id="SM01137">
    <property type="entry name" value="DMAP_binding"/>
    <property type="match status" value="1"/>
</dbReference>
<keyword evidence="4" id="KW-1185">Reference proteome</keyword>
<evidence type="ECO:0000259" key="2">
    <source>
        <dbReference type="PROSITE" id="PS51912"/>
    </source>
</evidence>
<accession>A0A3P7LV49</accession>
<feature type="compositionally biased region" description="Polar residues" evidence="1">
    <location>
        <begin position="87"/>
        <end position="116"/>
    </location>
</feature>
<dbReference type="PROSITE" id="PS51912">
    <property type="entry name" value="DMAP1_BIND"/>
    <property type="match status" value="1"/>
</dbReference>
<name>A0A3P7LV49_DIBLA</name>
<feature type="compositionally biased region" description="Basic and acidic residues" evidence="1">
    <location>
        <begin position="126"/>
        <end position="136"/>
    </location>
</feature>
<organism evidence="3 4">
    <name type="scientific">Dibothriocephalus latus</name>
    <name type="common">Fish tapeworm</name>
    <name type="synonym">Diphyllobothrium latum</name>
    <dbReference type="NCBI Taxonomy" id="60516"/>
    <lineage>
        <taxon>Eukaryota</taxon>
        <taxon>Metazoa</taxon>
        <taxon>Spiralia</taxon>
        <taxon>Lophotrochozoa</taxon>
        <taxon>Platyhelminthes</taxon>
        <taxon>Cestoda</taxon>
        <taxon>Eucestoda</taxon>
        <taxon>Diphyllobothriidea</taxon>
        <taxon>Diphyllobothriidae</taxon>
        <taxon>Dibothriocephalus</taxon>
    </lineage>
</organism>
<dbReference type="OrthoDB" id="263283at2759"/>
<reference evidence="3 4" key="1">
    <citation type="submission" date="2018-11" db="EMBL/GenBank/DDBJ databases">
        <authorList>
            <consortium name="Pathogen Informatics"/>
        </authorList>
    </citation>
    <scope>NUCLEOTIDE SEQUENCE [LARGE SCALE GENOMIC DNA]</scope>
</reference>
<feature type="compositionally biased region" description="Polar residues" evidence="1">
    <location>
        <begin position="52"/>
        <end position="64"/>
    </location>
</feature>
<protein>
    <recommendedName>
        <fullName evidence="2">DMAP1-binding domain-containing protein</fullName>
    </recommendedName>
</protein>
<evidence type="ECO:0000313" key="3">
    <source>
        <dbReference type="EMBL" id="VDN14903.1"/>
    </source>
</evidence>
<dbReference type="Proteomes" id="UP000281553">
    <property type="component" value="Unassembled WGS sequence"/>
</dbReference>
<sequence>MDDVKPSSLSFEVRAKLAELEIELSEGDITEKGYQKKKAKILEDYFAAKNGASDTQTSGATSSHCPALPAGAIKLPGISDLRPPSPSNQLSHQSPASSTASDLQAVQNQSVQPSNDLTRRQSGHRYVRDDVRYRSG</sequence>
<dbReference type="InterPro" id="IPR010506">
    <property type="entry name" value="DMAP1-bd"/>
</dbReference>
<dbReference type="AlphaFoldDB" id="A0A3P7LV49"/>
<evidence type="ECO:0000256" key="1">
    <source>
        <dbReference type="SAM" id="MobiDB-lite"/>
    </source>
</evidence>
<feature type="domain" description="DMAP1-binding" evidence="2">
    <location>
        <begin position="5"/>
        <end position="104"/>
    </location>
</feature>
<gene>
    <name evidence="3" type="ORF">DILT_LOCUS10734</name>
</gene>
<dbReference type="EMBL" id="UYRU01060735">
    <property type="protein sequence ID" value="VDN14903.1"/>
    <property type="molecule type" value="Genomic_DNA"/>
</dbReference>
<feature type="region of interest" description="Disordered" evidence="1">
    <location>
        <begin position="52"/>
        <end position="136"/>
    </location>
</feature>
<dbReference type="Pfam" id="PF06464">
    <property type="entry name" value="DMAP_binding"/>
    <property type="match status" value="1"/>
</dbReference>